<dbReference type="AlphaFoldDB" id="A0A7X0IV08"/>
<name>A0A7X0IV08_9HYPH</name>
<dbReference type="Proteomes" id="UP000565576">
    <property type="component" value="Unassembled WGS sequence"/>
</dbReference>
<gene>
    <name evidence="1" type="ORF">GGD46_005020</name>
</gene>
<evidence type="ECO:0000313" key="1">
    <source>
        <dbReference type="EMBL" id="MBB6487710.1"/>
    </source>
</evidence>
<comment type="caution">
    <text evidence="1">The sequence shown here is derived from an EMBL/GenBank/DDBJ whole genome shotgun (WGS) entry which is preliminary data.</text>
</comment>
<evidence type="ECO:0000313" key="2">
    <source>
        <dbReference type="Proteomes" id="UP000565576"/>
    </source>
</evidence>
<protein>
    <submittedName>
        <fullName evidence="1">Uncharacterized protein</fullName>
    </submittedName>
</protein>
<dbReference type="EMBL" id="JACHBG010000016">
    <property type="protein sequence ID" value="MBB6487710.1"/>
    <property type="molecule type" value="Genomic_DNA"/>
</dbReference>
<proteinExistence type="predicted"/>
<sequence>MDGRTESAAVRALLIFWRITIFAPFAELYEASKQSRVHIFAENSPFDQKDRLKARGYRWSDGSDGRPKSWWIEVAEEAMEDELRFLRSDIYRWDEADPPVQRLTAFDRFRSRS</sequence>
<organism evidence="1 2">
    <name type="scientific">Rhizobium lusitanum</name>
    <dbReference type="NCBI Taxonomy" id="293958"/>
    <lineage>
        <taxon>Bacteria</taxon>
        <taxon>Pseudomonadati</taxon>
        <taxon>Pseudomonadota</taxon>
        <taxon>Alphaproteobacteria</taxon>
        <taxon>Hyphomicrobiales</taxon>
        <taxon>Rhizobiaceae</taxon>
        <taxon>Rhizobium/Agrobacterium group</taxon>
        <taxon>Rhizobium</taxon>
    </lineage>
</organism>
<accession>A0A7X0IV08</accession>
<reference evidence="1 2" key="1">
    <citation type="submission" date="2020-08" db="EMBL/GenBank/DDBJ databases">
        <title>Genomic Encyclopedia of Type Strains, Phase IV (KMG-V): Genome sequencing to study the core and pangenomes of soil and plant-associated prokaryotes.</title>
        <authorList>
            <person name="Whitman W."/>
        </authorList>
    </citation>
    <scope>NUCLEOTIDE SEQUENCE [LARGE SCALE GENOMIC DNA]</scope>
    <source>
        <strain evidence="1 2">SEMIA 4060</strain>
    </source>
</reference>